<dbReference type="InterPro" id="IPR027417">
    <property type="entry name" value="P-loop_NTPase"/>
</dbReference>
<name>A0ABU5C608_9BACI</name>
<evidence type="ECO:0000313" key="2">
    <source>
        <dbReference type="Proteomes" id="UP001281447"/>
    </source>
</evidence>
<evidence type="ECO:0008006" key="3">
    <source>
        <dbReference type="Google" id="ProtNLM"/>
    </source>
</evidence>
<gene>
    <name evidence="1" type="ORF">RWE15_10205</name>
</gene>
<evidence type="ECO:0000313" key="1">
    <source>
        <dbReference type="EMBL" id="MDY0394754.1"/>
    </source>
</evidence>
<keyword evidence="2" id="KW-1185">Reference proteome</keyword>
<proteinExistence type="predicted"/>
<reference evidence="1 2" key="1">
    <citation type="submission" date="2023-10" db="EMBL/GenBank/DDBJ databases">
        <title>Virgibacillus halophilus 5B73C genome.</title>
        <authorList>
            <person name="Miliotis G."/>
            <person name="Sengupta P."/>
            <person name="Hameed A."/>
            <person name="Chuvochina M."/>
            <person name="Mcdonagh F."/>
            <person name="Simpson A.C."/>
            <person name="Singh N.K."/>
            <person name="Rekha P.D."/>
            <person name="Raman K."/>
            <person name="Hugenholtz P."/>
            <person name="Venkateswaran K."/>
        </authorList>
    </citation>
    <scope>NUCLEOTIDE SEQUENCE [LARGE SCALE GENOMIC DNA]</scope>
    <source>
        <strain evidence="1 2">5B73C</strain>
    </source>
</reference>
<accession>A0ABU5C608</accession>
<dbReference type="Gene3D" id="3.40.50.300">
    <property type="entry name" value="P-loop containing nucleotide triphosphate hydrolases"/>
    <property type="match status" value="1"/>
</dbReference>
<dbReference type="Proteomes" id="UP001281447">
    <property type="component" value="Unassembled WGS sequence"/>
</dbReference>
<dbReference type="EMBL" id="JAWDIP010000003">
    <property type="protein sequence ID" value="MDY0394754.1"/>
    <property type="molecule type" value="Genomic_DNA"/>
</dbReference>
<dbReference type="SUPFAM" id="SSF52540">
    <property type="entry name" value="P-loop containing nucleoside triphosphate hydrolases"/>
    <property type="match status" value="1"/>
</dbReference>
<sequence length="177" mass="20169">MKSVDMINQITKPKERFIKEYVCPDCNMTVTQKELVIPMGPRKGETVVANYGCVCADIKLAEEAKKQRKQLQNDKMKQLFDYYSLLNGALQEATLENYEPTSKELAKAKRDIESYIDNFDGKENLLLHGGYGTGKSHLSVAVTKKTDGTRERMLIPFIAKVADKNQRNVQQQRSYRG</sequence>
<protein>
    <recommendedName>
        <fullName evidence="3">IstB-like ATP binding protein</fullName>
    </recommendedName>
</protein>
<comment type="caution">
    <text evidence="1">The sequence shown here is derived from an EMBL/GenBank/DDBJ whole genome shotgun (WGS) entry which is preliminary data.</text>
</comment>
<organism evidence="1 2">
    <name type="scientific">Tigheibacillus halophilus</name>
    <dbReference type="NCBI Taxonomy" id="361280"/>
    <lineage>
        <taxon>Bacteria</taxon>
        <taxon>Bacillati</taxon>
        <taxon>Bacillota</taxon>
        <taxon>Bacilli</taxon>
        <taxon>Bacillales</taxon>
        <taxon>Bacillaceae</taxon>
        <taxon>Tigheibacillus</taxon>
    </lineage>
</organism>